<keyword evidence="3" id="KW-1185">Reference proteome</keyword>
<sequence>MNVFYEEAGTFKIGTILADNNTSLQIEAIHGKRSKIKATSVLFKFDTPPLSEFMSHVHKIVEELDPDFLWECCAQEVEFASNTLAADYFGHSPNPVESAATLMLLQNAPMHFYKKGQGRYKAAPPDALRAALVSLEKKRLQAEQQARYMEQLNQFILPEEFKPRLPQLLYKPEKNSIEWKALEAVCAETKHTPVKLMEKCGAIPCSHDYHFNQFVWQHFPSGIDFNELDSQPVANNINDLPYTDVAAFSIDDASTTEIDDAFSVTSLSLGSFRIGIHIAAPALGIDPDSPLDKTAATRLSTVYLPGNKITMLPEAIINHFTLAENTICPALSLYLDVSDDFTVIKTESRIEKIKIVANLRHNELEQHFNEIALNKGDFQHTFSQELSLLWKFACKMENQRGKANDINSDKIDYSFEIKNNRVTISERRRGSPIDKVVSELMIYVNMEWGKQLADAGITGIFRSQTNGKVRMSTSPAPHQGLGVSQYAWSSSPMRRYVDLINQRQIIALLRNEPPFYTKNSDKILIAMRDFEMIYSIYGEFQRAMERYWCLRWLVQERIQTINAQVIKENLVKFDHIPFITRIPSLPEMAPSTYVKLQLSEIDLLERTLHAEFLHKQDA</sequence>
<dbReference type="Pfam" id="PF00773">
    <property type="entry name" value="RNB"/>
    <property type="match status" value="2"/>
</dbReference>
<dbReference type="InterPro" id="IPR012340">
    <property type="entry name" value="NA-bd_OB-fold"/>
</dbReference>
<evidence type="ECO:0000313" key="3">
    <source>
        <dbReference type="Proteomes" id="UP000182882"/>
    </source>
</evidence>
<dbReference type="RefSeq" id="WP_062558768.1">
    <property type="nucleotide sequence ID" value="NZ_CP013341.1"/>
</dbReference>
<dbReference type="Proteomes" id="UP000182882">
    <property type="component" value="Unassembled WGS sequence"/>
</dbReference>
<dbReference type="GO" id="GO:0005829">
    <property type="term" value="C:cytosol"/>
    <property type="evidence" value="ECO:0007669"/>
    <property type="project" value="TreeGrafter"/>
</dbReference>
<proteinExistence type="predicted"/>
<evidence type="ECO:0000259" key="1">
    <source>
        <dbReference type="SMART" id="SM00955"/>
    </source>
</evidence>
<accession>A0A1H2HFP7</accession>
<dbReference type="GO" id="GO:0003723">
    <property type="term" value="F:RNA binding"/>
    <property type="evidence" value="ECO:0007669"/>
    <property type="project" value="InterPro"/>
</dbReference>
<dbReference type="InterPro" id="IPR001900">
    <property type="entry name" value="RNase_II/R"/>
</dbReference>
<protein>
    <submittedName>
        <fullName evidence="2">Exoribonuclease-2</fullName>
    </submittedName>
</protein>
<dbReference type="AlphaFoldDB" id="A0A1H2HFP7"/>
<dbReference type="KEGG" id="nur:ATY38_07540"/>
<evidence type="ECO:0000313" key="2">
    <source>
        <dbReference type="EMBL" id="SDU30710.1"/>
    </source>
</evidence>
<dbReference type="PANTHER" id="PTHR23355">
    <property type="entry name" value="RIBONUCLEASE"/>
    <property type="match status" value="1"/>
</dbReference>
<feature type="domain" description="RNB" evidence="1">
    <location>
        <begin position="239"/>
        <end position="511"/>
    </location>
</feature>
<dbReference type="GO" id="GO:0006402">
    <property type="term" value="P:mRNA catabolic process"/>
    <property type="evidence" value="ECO:0007669"/>
    <property type="project" value="TreeGrafter"/>
</dbReference>
<dbReference type="SMART" id="SM00955">
    <property type="entry name" value="RNB"/>
    <property type="match status" value="1"/>
</dbReference>
<gene>
    <name evidence="2" type="ORF">SAMN05216406_14812</name>
</gene>
<dbReference type="InterPro" id="IPR050180">
    <property type="entry name" value="RNR_Ribonuclease"/>
</dbReference>
<reference evidence="3" key="1">
    <citation type="submission" date="2016-10" db="EMBL/GenBank/DDBJ databases">
        <authorList>
            <person name="Varghese N."/>
            <person name="Submissions S."/>
        </authorList>
    </citation>
    <scope>NUCLEOTIDE SEQUENCE [LARGE SCALE GENOMIC DNA]</scope>
    <source>
        <strain evidence="3">Nm10</strain>
    </source>
</reference>
<organism evidence="2 3">
    <name type="scientific">Nitrosomonas ureae</name>
    <dbReference type="NCBI Taxonomy" id="44577"/>
    <lineage>
        <taxon>Bacteria</taxon>
        <taxon>Pseudomonadati</taxon>
        <taxon>Pseudomonadota</taxon>
        <taxon>Betaproteobacteria</taxon>
        <taxon>Nitrosomonadales</taxon>
        <taxon>Nitrosomonadaceae</taxon>
        <taxon>Nitrosomonas</taxon>
    </lineage>
</organism>
<dbReference type="EMBL" id="FNLN01000048">
    <property type="protein sequence ID" value="SDU30710.1"/>
    <property type="molecule type" value="Genomic_DNA"/>
</dbReference>
<dbReference type="GO" id="GO:0004540">
    <property type="term" value="F:RNA nuclease activity"/>
    <property type="evidence" value="ECO:0007669"/>
    <property type="project" value="InterPro"/>
</dbReference>
<dbReference type="SUPFAM" id="SSF50249">
    <property type="entry name" value="Nucleic acid-binding proteins"/>
    <property type="match status" value="1"/>
</dbReference>
<name>A0A1H2HFP7_9PROT</name>
<dbReference type="PANTHER" id="PTHR23355:SF9">
    <property type="entry name" value="DIS3-LIKE EXONUCLEASE 2"/>
    <property type="match status" value="1"/>
</dbReference>